<evidence type="ECO:0000256" key="4">
    <source>
        <dbReference type="ARBA" id="ARBA00022691"/>
    </source>
</evidence>
<sequence length="1044" mass="112899">METQSANQGDGYKEKPQEGGGGSSSQQTQTRSPRNRSSSLGNENKNQNDSSVGSAVVNKDQVQQSGEPNTADAVVSFVKPNTSEYNKNIPALPKHSGAMSEDESIQEDRDYESEPTPSQRGDSQKRFKSKSLWTSQGKTVYPKSRAVNKEIRELRRNNALLEKNLKIDGLPEPPKLRKRRFSVGSGTGRPHEKDLGHKRKRLGSVDFRPRKDHMPKWELLGGDAGDPLNLNGLAHSEEGRLLNMKTPESSPLPTPEFRKLVYVRVPPNIEDPLNLEGKHDQRVLDKMLDATIKKRHRSKKKHEKQNSGKADGDMQSETVAETTVCSNVSYESMESSIDTTPVVQDGDKSRLPISESGPAQNSSEITTPTKPGPSASRRSRSISMSPERKFKRQISGGKGRCATQNEPKKFPEKPMFIYGNYNRYYGYRNKDHAPDPRLQHFSPSWFQGKDVLDIGCNVGHITLALAEQFRPNKILGIDIDGKLIRAARQNIRHMLSLRRKDSSKYPAVFELTKGPLEAHPLMGTSDQFPNNVLFLQGNYVPASEEILELQKEEYDTILALSITKWIHLNNGDHGVKLFFRKIFRQLRPGGRLILEPQPWSTYRKRAKLTPDMFNHYLSIKLKPEGFKHYLLSIGFVKCEVIAVPVAKAKGFRRPLIVFTKPDNKQSYSSLDVEVAKSICTACGSHDPSSCVHEFTGIRRGAYASYMYDHVNYPRMSSDHYYDPSTHRGASHGNSIEAEYAYAMGCGPAGVYGGDPFPMPWQRPASGGSRATDSPASHGRSTRAENGERSSGSGSSSSRSQSASERSYSSSYTSGSGSASSRTTASSEYSPLHNGPNGDIAQEVLWEDAVLNADMGGEADGDLEGGGDGDGYEGQVVVGPGGDVQDLNVQNDADMQDVNVQNAAVVQDGNVQNEVAGAEWMANADPGQPAEGGGEGGNQPAENVHPGNDDPSVNGNGLNASASSGGNNDDANGNGGLDTSSSSSGGGGDNGGGANGNGLNTSGSSNHDGANGNGLDTTSSSSGDPVGNNNNNGNDSMEMESSGSS</sequence>
<feature type="compositionally biased region" description="Polar residues" evidence="7">
    <location>
        <begin position="315"/>
        <end position="342"/>
    </location>
</feature>
<evidence type="ECO:0000313" key="10">
    <source>
        <dbReference type="RefSeq" id="XP_005107526.1"/>
    </source>
</evidence>
<dbReference type="InterPro" id="IPR010675">
    <property type="entry name" value="Bin3_C"/>
</dbReference>
<feature type="compositionally biased region" description="Polar residues" evidence="7">
    <location>
        <begin position="357"/>
        <end position="369"/>
    </location>
</feature>
<feature type="region of interest" description="Disordered" evidence="7">
    <location>
        <begin position="165"/>
        <end position="209"/>
    </location>
</feature>
<feature type="compositionally biased region" description="Low complexity" evidence="7">
    <location>
        <begin position="953"/>
        <end position="982"/>
    </location>
</feature>
<feature type="region of interest" description="Disordered" evidence="7">
    <location>
        <begin position="854"/>
        <end position="889"/>
    </location>
</feature>
<evidence type="ECO:0000259" key="8">
    <source>
        <dbReference type="PROSITE" id="PS51515"/>
    </source>
</evidence>
<dbReference type="RefSeq" id="XP_005107526.1">
    <property type="nucleotide sequence ID" value="XM_005107469.3"/>
</dbReference>
<dbReference type="Gene3D" id="3.40.50.150">
    <property type="entry name" value="Vaccinia Virus protein VP39"/>
    <property type="match status" value="1"/>
</dbReference>
<dbReference type="InterPro" id="IPR029063">
    <property type="entry name" value="SAM-dependent_MTases_sf"/>
</dbReference>
<dbReference type="EC" id="2.1.1.-" evidence="6"/>
<keyword evidence="2 6" id="KW-0489">Methyltransferase</keyword>
<evidence type="ECO:0000256" key="6">
    <source>
        <dbReference type="RuleBase" id="RU367087"/>
    </source>
</evidence>
<dbReference type="SUPFAM" id="SSF53335">
    <property type="entry name" value="S-adenosyl-L-methionine-dependent methyltransferases"/>
    <property type="match status" value="1"/>
</dbReference>
<keyword evidence="3 6" id="KW-0808">Transferase</keyword>
<feature type="compositionally biased region" description="Low complexity" evidence="7">
    <location>
        <begin position="996"/>
        <end position="1005"/>
    </location>
</feature>
<dbReference type="GeneID" id="101850362"/>
<dbReference type="PANTHER" id="PTHR12315:SF0">
    <property type="entry name" value="7SK SNRNA METHYLPHOSPHATE CAPPING ENZYME"/>
    <property type="match status" value="1"/>
</dbReference>
<evidence type="ECO:0000256" key="3">
    <source>
        <dbReference type="ARBA" id="ARBA00022679"/>
    </source>
</evidence>
<proteinExistence type="inferred from homology"/>
<dbReference type="InterPro" id="IPR024160">
    <property type="entry name" value="BIN3_SAM-bd_dom"/>
</dbReference>
<feature type="compositionally biased region" description="Acidic residues" evidence="7">
    <location>
        <begin position="856"/>
        <end position="870"/>
    </location>
</feature>
<evidence type="ECO:0000313" key="9">
    <source>
        <dbReference type="Proteomes" id="UP000694888"/>
    </source>
</evidence>
<keyword evidence="9" id="KW-1185">Reference proteome</keyword>
<reference evidence="10" key="1">
    <citation type="submission" date="2025-08" db="UniProtKB">
        <authorList>
            <consortium name="RefSeq"/>
        </authorList>
    </citation>
    <scope>IDENTIFICATION</scope>
</reference>
<feature type="compositionally biased region" description="Low complexity" evidence="7">
    <location>
        <begin position="872"/>
        <end position="885"/>
    </location>
</feature>
<evidence type="ECO:0000256" key="2">
    <source>
        <dbReference type="ARBA" id="ARBA00022603"/>
    </source>
</evidence>
<feature type="compositionally biased region" description="Acidic residues" evidence="7">
    <location>
        <begin position="100"/>
        <end position="113"/>
    </location>
</feature>
<feature type="domain" description="Bin3-type SAM" evidence="8">
    <location>
        <begin position="435"/>
        <end position="663"/>
    </location>
</feature>
<dbReference type="PROSITE" id="PS51515">
    <property type="entry name" value="BIN3_SAM"/>
    <property type="match status" value="1"/>
</dbReference>
<dbReference type="Pfam" id="PF06859">
    <property type="entry name" value="Bin3"/>
    <property type="match status" value="1"/>
</dbReference>
<feature type="compositionally biased region" description="Polar residues" evidence="7">
    <location>
        <begin position="40"/>
        <end position="53"/>
    </location>
</feature>
<feature type="region of interest" description="Disordered" evidence="7">
    <location>
        <begin position="1"/>
        <end position="136"/>
    </location>
</feature>
<organism evidence="9 10">
    <name type="scientific">Aplysia californica</name>
    <name type="common">California sea hare</name>
    <dbReference type="NCBI Taxonomy" id="6500"/>
    <lineage>
        <taxon>Eukaryota</taxon>
        <taxon>Metazoa</taxon>
        <taxon>Spiralia</taxon>
        <taxon>Lophotrochozoa</taxon>
        <taxon>Mollusca</taxon>
        <taxon>Gastropoda</taxon>
        <taxon>Heterobranchia</taxon>
        <taxon>Euthyneura</taxon>
        <taxon>Tectipleura</taxon>
        <taxon>Aplysiida</taxon>
        <taxon>Aplysioidea</taxon>
        <taxon>Aplysiidae</taxon>
        <taxon>Aplysia</taxon>
    </lineage>
</organism>
<protein>
    <recommendedName>
        <fullName evidence="6">RNA methyltransferase</fullName>
        <ecNumber evidence="6">2.1.1.-</ecNumber>
    </recommendedName>
</protein>
<feature type="region of interest" description="Disordered" evidence="7">
    <location>
        <begin position="905"/>
        <end position="1044"/>
    </location>
</feature>
<gene>
    <name evidence="10" type="primary">LOC101850362</name>
</gene>
<dbReference type="Proteomes" id="UP000694888">
    <property type="component" value="Unplaced"/>
</dbReference>
<evidence type="ECO:0000256" key="7">
    <source>
        <dbReference type="SAM" id="MobiDB-lite"/>
    </source>
</evidence>
<feature type="compositionally biased region" description="Low complexity" evidence="7">
    <location>
        <begin position="1018"/>
        <end position="1044"/>
    </location>
</feature>
<evidence type="ECO:0000256" key="5">
    <source>
        <dbReference type="PROSITE-ProRule" id="PRU00848"/>
    </source>
</evidence>
<feature type="compositionally biased region" description="Low complexity" evidence="7">
    <location>
        <begin position="24"/>
        <end position="39"/>
    </location>
</feature>
<keyword evidence="4 5" id="KW-0949">S-adenosyl-L-methionine</keyword>
<dbReference type="Pfam" id="PF13847">
    <property type="entry name" value="Methyltransf_31"/>
    <property type="match status" value="1"/>
</dbReference>
<feature type="compositionally biased region" description="Low complexity" evidence="7">
    <location>
        <begin position="788"/>
        <end position="829"/>
    </location>
</feature>
<feature type="compositionally biased region" description="Basic residues" evidence="7">
    <location>
        <begin position="293"/>
        <end position="303"/>
    </location>
</feature>
<accession>A0ABM0K2X7</accession>
<feature type="region of interest" description="Disordered" evidence="7">
    <location>
        <begin position="756"/>
        <end position="838"/>
    </location>
</feature>
<dbReference type="CDD" id="cd02440">
    <property type="entry name" value="AdoMet_MTases"/>
    <property type="match status" value="1"/>
</dbReference>
<name>A0ABM0K2X7_APLCA</name>
<dbReference type="InterPro" id="IPR039772">
    <property type="entry name" value="Bin3-like"/>
</dbReference>
<feature type="compositionally biased region" description="Gly residues" evidence="7">
    <location>
        <begin position="983"/>
        <end position="995"/>
    </location>
</feature>
<feature type="region of interest" description="Disordered" evidence="7">
    <location>
        <begin position="291"/>
        <end position="408"/>
    </location>
</feature>
<comment type="similarity">
    <text evidence="1 6">Belongs to the methyltransferase superfamily.</text>
</comment>
<dbReference type="InterPro" id="IPR025714">
    <property type="entry name" value="Methyltranfer_dom"/>
</dbReference>
<dbReference type="PANTHER" id="PTHR12315">
    <property type="entry name" value="BICOID-INTERACTING PROTEIN RELATED"/>
    <property type="match status" value="1"/>
</dbReference>
<evidence type="ECO:0000256" key="1">
    <source>
        <dbReference type="ARBA" id="ARBA00008361"/>
    </source>
</evidence>